<proteinExistence type="predicted"/>
<gene>
    <name evidence="1" type="ORF">J7T54_003533</name>
</gene>
<protein>
    <submittedName>
        <fullName evidence="1">Uncharacterized protein</fullName>
    </submittedName>
</protein>
<organism evidence="1 2">
    <name type="scientific">Emericellopsis cladophorae</name>
    <dbReference type="NCBI Taxonomy" id="2686198"/>
    <lineage>
        <taxon>Eukaryota</taxon>
        <taxon>Fungi</taxon>
        <taxon>Dikarya</taxon>
        <taxon>Ascomycota</taxon>
        <taxon>Pezizomycotina</taxon>
        <taxon>Sordariomycetes</taxon>
        <taxon>Hypocreomycetidae</taxon>
        <taxon>Hypocreales</taxon>
        <taxon>Bionectriaceae</taxon>
        <taxon>Emericellopsis</taxon>
    </lineage>
</organism>
<sequence length="73" mass="7899">MPSIALFGSSPLDFSHSSAIPIRIRRRMAIANDARATNLGLVDDEASIETVRADLVDKSCVDPISHKRCTSTT</sequence>
<dbReference type="RefSeq" id="XP_051358658.1">
    <property type="nucleotide sequence ID" value="XM_051510449.1"/>
</dbReference>
<reference evidence="1" key="1">
    <citation type="journal article" date="2021" name="J Fungi (Basel)">
        <title>Genomic and Metabolomic Analyses of the Marine Fungus Emericellopsis cladophorae: Insights into Saltwater Adaptability Mechanisms and Its Biosynthetic Potential.</title>
        <authorList>
            <person name="Goncalves M.F.M."/>
            <person name="Hilario S."/>
            <person name="Van de Peer Y."/>
            <person name="Esteves A.C."/>
            <person name="Alves A."/>
        </authorList>
    </citation>
    <scope>NUCLEOTIDE SEQUENCE</scope>
    <source>
        <strain evidence="1">MUM 19.33</strain>
    </source>
</reference>
<accession>A0A9Q0B9C0</accession>
<comment type="caution">
    <text evidence="1">The sequence shown here is derived from an EMBL/GenBank/DDBJ whole genome shotgun (WGS) entry which is preliminary data.</text>
</comment>
<name>A0A9Q0B9C0_9HYPO</name>
<evidence type="ECO:0000313" key="1">
    <source>
        <dbReference type="EMBL" id="KAI6777802.1"/>
    </source>
</evidence>
<dbReference type="GeneID" id="75830033"/>
<dbReference type="EMBL" id="JAGIXG020000103">
    <property type="protein sequence ID" value="KAI6777802.1"/>
    <property type="molecule type" value="Genomic_DNA"/>
</dbReference>
<reference evidence="1" key="2">
    <citation type="submission" date="2022-07" db="EMBL/GenBank/DDBJ databases">
        <authorList>
            <person name="Goncalves M.F.M."/>
            <person name="Hilario S."/>
            <person name="Van De Peer Y."/>
            <person name="Esteves A.C."/>
            <person name="Alves A."/>
        </authorList>
    </citation>
    <scope>NUCLEOTIDE SEQUENCE</scope>
    <source>
        <strain evidence="1">MUM 19.33</strain>
    </source>
</reference>
<dbReference type="Proteomes" id="UP001055219">
    <property type="component" value="Unassembled WGS sequence"/>
</dbReference>
<dbReference type="AlphaFoldDB" id="A0A9Q0B9C0"/>
<keyword evidence="2" id="KW-1185">Reference proteome</keyword>
<evidence type="ECO:0000313" key="2">
    <source>
        <dbReference type="Proteomes" id="UP001055219"/>
    </source>
</evidence>